<organism evidence="2 3">
    <name type="scientific">Aureococcus anophagefferens</name>
    <name type="common">Harmful bloom alga</name>
    <dbReference type="NCBI Taxonomy" id="44056"/>
    <lineage>
        <taxon>Eukaryota</taxon>
        <taxon>Sar</taxon>
        <taxon>Stramenopiles</taxon>
        <taxon>Ochrophyta</taxon>
        <taxon>Pelagophyceae</taxon>
        <taxon>Pelagomonadales</taxon>
        <taxon>Pelagomonadaceae</taxon>
        <taxon>Aureococcus</taxon>
    </lineage>
</organism>
<accession>A0ABR1FPJ9</accession>
<keyword evidence="3" id="KW-1185">Reference proteome</keyword>
<dbReference type="Proteomes" id="UP001363151">
    <property type="component" value="Unassembled WGS sequence"/>
</dbReference>
<name>A0ABR1FPJ9_AURAN</name>
<sequence length="949" mass="100268">MQARVVRINACLTLHVCPGGVPRELAVACAALPRQGFAGIDAGIDFWERVVTGEQETTENVVVIYLTHDVAGVIALAVAEDARRRSARRVHAFVVGANYRRVLGLRLGTRFAAALYDLLRATASRSSCSRRRSARGVDEVLGEDGPPPHLQKRPGRRGQAAARAFDKKDIAIVFEETGEDINQRARARAAAGDHGSASARGDPLHLREPRAAADILALVGVKAVPTLAAFGPAPLPTEALASEVLRRAGAQRIRRAPAVVYEPDPLPRPRSRGPAAAAPPEAPPWNFQIVEVNLAPAADGARRFAGRAPDLEQSGAGGAAVPAATPAPAPEAASFEAAAARARPLRGAGDEVRAGLGVFADNAERRGIVVAVVPGDPGDGGDVVTVLFEGDETTVLAHAENLAPAHPPLRARAARPRARGPGARDEAAPADEAALAGEVAAPSSRRLVTAFDEAAGDRAPAAARWLSDALEHIELDGDDGGAAAPSAAARRARGAAPARRGRGRGARARGARAAAHRRRPGRPRRPPRDRASAVTPEAVAAHGDDALRGFQVSARSEGKKEVVLVPIFESPVGGKKYKRLAALARRVDLGDAARRDAFRGTREHFNARVERAGGELFLSREVWAEVQGTVTTVALGIARVDALAGKYPECRQLREVLAVPYTSPADALAAVNGAVRVVVARRVMLLRNSSCQIRTLGVVGVNLSRRTKPFQHIGDAAAQFATEEDAADAFNRYARQPPRCIPNQGDSLLEALQVVAAVYDFGVAQQFLGVTTAPSLNGFVVTLGVPGSRSSNATVRVSSAEAAGVLYTQGKVHLKRLQGEAFTGDRANFGLDADVLPEDAARFLAAIERIFHEADKSGRAAPARDEAAILAELLGGDDDPELPAPPPAPAAAAPPPAAASPPAPERRQRIFRHRKFMFRNNLFTKPVPEEAIGNDDHPFWYLPTCQTVW</sequence>
<feature type="region of interest" description="Disordered" evidence="1">
    <location>
        <begin position="477"/>
        <end position="537"/>
    </location>
</feature>
<gene>
    <name evidence="2" type="ORF">SO694_00143024</name>
</gene>
<feature type="region of interest" description="Disordered" evidence="1">
    <location>
        <begin position="411"/>
        <end position="438"/>
    </location>
</feature>
<protein>
    <submittedName>
        <fullName evidence="2">Uncharacterized protein</fullName>
    </submittedName>
</protein>
<feature type="compositionally biased region" description="Basic residues" evidence="1">
    <location>
        <begin position="499"/>
        <end position="525"/>
    </location>
</feature>
<evidence type="ECO:0000256" key="1">
    <source>
        <dbReference type="SAM" id="MobiDB-lite"/>
    </source>
</evidence>
<feature type="region of interest" description="Disordered" evidence="1">
    <location>
        <begin position="130"/>
        <end position="157"/>
    </location>
</feature>
<reference evidence="2 3" key="1">
    <citation type="submission" date="2024-03" db="EMBL/GenBank/DDBJ databases">
        <title>Aureococcus anophagefferens CCMP1851 and Kratosvirus quantuckense: Draft genome of a second virus-susceptible host strain in the model system.</title>
        <authorList>
            <person name="Chase E."/>
            <person name="Truchon A.R."/>
            <person name="Schepens W."/>
            <person name="Wilhelm S.W."/>
        </authorList>
    </citation>
    <scope>NUCLEOTIDE SEQUENCE [LARGE SCALE GENOMIC DNA]</scope>
    <source>
        <strain evidence="2 3">CCMP1851</strain>
    </source>
</reference>
<proteinExistence type="predicted"/>
<feature type="compositionally biased region" description="Low complexity" evidence="1">
    <location>
        <begin position="481"/>
        <end position="498"/>
    </location>
</feature>
<evidence type="ECO:0000313" key="2">
    <source>
        <dbReference type="EMBL" id="KAK7235139.1"/>
    </source>
</evidence>
<feature type="region of interest" description="Disordered" evidence="1">
    <location>
        <begin position="875"/>
        <end position="905"/>
    </location>
</feature>
<dbReference type="EMBL" id="JBBJCI010000297">
    <property type="protein sequence ID" value="KAK7235139.1"/>
    <property type="molecule type" value="Genomic_DNA"/>
</dbReference>
<evidence type="ECO:0000313" key="3">
    <source>
        <dbReference type="Proteomes" id="UP001363151"/>
    </source>
</evidence>
<feature type="compositionally biased region" description="Pro residues" evidence="1">
    <location>
        <begin position="882"/>
        <end position="903"/>
    </location>
</feature>
<comment type="caution">
    <text evidence="2">The sequence shown here is derived from an EMBL/GenBank/DDBJ whole genome shotgun (WGS) entry which is preliminary data.</text>
</comment>